<dbReference type="Pfam" id="PF03704">
    <property type="entry name" value="BTAD"/>
    <property type="match status" value="1"/>
</dbReference>
<evidence type="ECO:0000259" key="6">
    <source>
        <dbReference type="PROSITE" id="PS51755"/>
    </source>
</evidence>
<evidence type="ECO:0000313" key="8">
    <source>
        <dbReference type="Proteomes" id="UP000533598"/>
    </source>
</evidence>
<evidence type="ECO:0000256" key="3">
    <source>
        <dbReference type="ARBA" id="ARBA00023125"/>
    </source>
</evidence>
<dbReference type="AlphaFoldDB" id="A0A7W7CDI1"/>
<comment type="caution">
    <text evidence="7">The sequence shown here is derived from an EMBL/GenBank/DDBJ whole genome shotgun (WGS) entry which is preliminary data.</text>
</comment>
<proteinExistence type="inferred from homology"/>
<dbReference type="Pfam" id="PF00486">
    <property type="entry name" value="Trans_reg_C"/>
    <property type="match status" value="1"/>
</dbReference>
<keyword evidence="7" id="KW-0067">ATP-binding</keyword>
<sequence>MRALDFRLLGPLDVVIDGRTVEIGASKHRVVLACLLLRAGRTVPVGDLVRELWAGDAGDRAKATLQTYVSRLRRQLGADLLHTEPTGYRLAVPPETVDVHRFRALLTDGPGERQRLHEALELWRGPALQGIPADGLHELEAPRLEAERLRALERRIELDLAAGQHADLVAELQVLTARHPLHEGFWRLLMLALRQGDRQGEALTAYQRARTLLAAELGAEPGPALRAAHQAILTGEATPARTWRPVNQLPGDLGAFIGRAGLLADLDAALRPGATVLLSGPPGIGKTALAVHLAHRLRPRFPDGLLHVNLRGYTTGAITDPAQVLARLLRALGLPPAELPAETAALTTLLHEVTAGRRLLVLLDNLADPGLLPDLGDCAVLATSRAEFALPRAHSCPVGVLTTRESLDLLTSLLGDQVEAEPEAARDLLDLCGRLPLALRIAAANALDEADLATHVTRLRAGNRLSALSITGDPDAAVRGVFAQSYQRLSPAARRLFRLFGLIPGPDITTPAATALCGAEATPLLAELTTAGLLTAEDDRHTSHDLLRLYAAELGAADVDGPAALDRLTEHYASTAVAASSDWLIAERAVLLATVEHAAQQGPYRACHQLSTAMLPDLFGHGLSSDLTAVCSAGQQAAAKDGDRAAEAHLALMLGEHLMESGRNDLGAEWIDRAYELTEGVPERGVVEIARLLAAGFRDGWPPEVLTEAEDLSRRCAALGDHDGQVGATSVLVHGLWAVGEIDELIHQAELGLALTANTGDQSGFLAALAFGQRERGQLEPAIKRLRHAVEITENSEFWHSAMSMRIWLAEVLIDAGGDAEARAIAQEVHAQIADAHDHRLRASALNVFGVLHRRAGRLAESLGCHQEALAELKRDTGGLVDETRIRLSETLRTLGRAAEALPIIEPVLFQPGRMDSQVVAIRAVLECAEVHAALGATAKAVELGERAAEQFRRAGSSLGMRRAAEFLGGFS</sequence>
<dbReference type="Gene3D" id="1.10.10.10">
    <property type="entry name" value="Winged helix-like DNA-binding domain superfamily/Winged helix DNA-binding domain"/>
    <property type="match status" value="1"/>
</dbReference>
<feature type="DNA-binding region" description="OmpR/PhoB-type" evidence="5">
    <location>
        <begin position="1"/>
        <end position="92"/>
    </location>
</feature>
<dbReference type="GO" id="GO:0006355">
    <property type="term" value="P:regulation of DNA-templated transcription"/>
    <property type="evidence" value="ECO:0007669"/>
    <property type="project" value="InterPro"/>
</dbReference>
<dbReference type="InterPro" id="IPR005158">
    <property type="entry name" value="BTAD"/>
</dbReference>
<gene>
    <name evidence="7" type="ORF">HNR67_005269</name>
</gene>
<evidence type="ECO:0000313" key="7">
    <source>
        <dbReference type="EMBL" id="MBB4679151.1"/>
    </source>
</evidence>
<dbReference type="GO" id="GO:0005524">
    <property type="term" value="F:ATP binding"/>
    <property type="evidence" value="ECO:0007669"/>
    <property type="project" value="UniProtKB-KW"/>
</dbReference>
<protein>
    <submittedName>
        <fullName evidence="7">DNA-binding SARP family transcriptional activator/tetratricopeptide (TPR) repeat protein/energy-coupling factor transporter ATP-binding protein EcfA2</fullName>
    </submittedName>
</protein>
<keyword evidence="4" id="KW-0804">Transcription</keyword>
<dbReference type="PANTHER" id="PTHR35807">
    <property type="entry name" value="TRANSCRIPTIONAL REGULATOR REDD-RELATED"/>
    <property type="match status" value="1"/>
</dbReference>
<dbReference type="RefSeq" id="WP_185004934.1">
    <property type="nucleotide sequence ID" value="NZ_BAAAUI010000025.1"/>
</dbReference>
<dbReference type="SMART" id="SM00862">
    <property type="entry name" value="Trans_reg_C"/>
    <property type="match status" value="1"/>
</dbReference>
<dbReference type="InterPro" id="IPR049945">
    <property type="entry name" value="AAA_22"/>
</dbReference>
<feature type="domain" description="OmpR/PhoB-type" evidence="6">
    <location>
        <begin position="1"/>
        <end position="92"/>
    </location>
</feature>
<evidence type="ECO:0000256" key="2">
    <source>
        <dbReference type="ARBA" id="ARBA00023015"/>
    </source>
</evidence>
<comment type="similarity">
    <text evidence="1">Belongs to the AfsR/DnrI/RedD regulatory family.</text>
</comment>
<name>A0A7W7CDI1_9PSEU</name>
<dbReference type="Gene3D" id="1.25.40.10">
    <property type="entry name" value="Tetratricopeptide repeat domain"/>
    <property type="match status" value="2"/>
</dbReference>
<keyword evidence="3 5" id="KW-0238">DNA-binding</keyword>
<dbReference type="PRINTS" id="PR00364">
    <property type="entry name" value="DISEASERSIST"/>
</dbReference>
<dbReference type="GO" id="GO:0016887">
    <property type="term" value="F:ATP hydrolysis activity"/>
    <property type="evidence" value="ECO:0007669"/>
    <property type="project" value="InterPro"/>
</dbReference>
<keyword evidence="8" id="KW-1185">Reference proteome</keyword>
<evidence type="ECO:0000256" key="4">
    <source>
        <dbReference type="ARBA" id="ARBA00023163"/>
    </source>
</evidence>
<dbReference type="SUPFAM" id="SSF52540">
    <property type="entry name" value="P-loop containing nucleoside triphosphate hydrolases"/>
    <property type="match status" value="1"/>
</dbReference>
<keyword evidence="7" id="KW-0547">Nucleotide-binding</keyword>
<dbReference type="Pfam" id="PF13401">
    <property type="entry name" value="AAA_22"/>
    <property type="match status" value="1"/>
</dbReference>
<dbReference type="PANTHER" id="PTHR35807:SF1">
    <property type="entry name" value="TRANSCRIPTIONAL REGULATOR REDD"/>
    <property type="match status" value="1"/>
</dbReference>
<keyword evidence="2" id="KW-0805">Transcription regulation</keyword>
<dbReference type="GO" id="GO:0003677">
    <property type="term" value="F:DNA binding"/>
    <property type="evidence" value="ECO:0007669"/>
    <property type="project" value="UniProtKB-UniRule"/>
</dbReference>
<organism evidence="7 8">
    <name type="scientific">Crossiella cryophila</name>
    <dbReference type="NCBI Taxonomy" id="43355"/>
    <lineage>
        <taxon>Bacteria</taxon>
        <taxon>Bacillati</taxon>
        <taxon>Actinomycetota</taxon>
        <taxon>Actinomycetes</taxon>
        <taxon>Pseudonocardiales</taxon>
        <taxon>Pseudonocardiaceae</taxon>
        <taxon>Crossiella</taxon>
    </lineage>
</organism>
<dbReference type="Proteomes" id="UP000533598">
    <property type="component" value="Unassembled WGS sequence"/>
</dbReference>
<dbReference type="InterPro" id="IPR051677">
    <property type="entry name" value="AfsR-DnrI-RedD_regulator"/>
</dbReference>
<accession>A0A7W7CDI1</accession>
<dbReference type="SUPFAM" id="SSF81901">
    <property type="entry name" value="HCP-like"/>
    <property type="match status" value="1"/>
</dbReference>
<dbReference type="SUPFAM" id="SSF46894">
    <property type="entry name" value="C-terminal effector domain of the bipartite response regulators"/>
    <property type="match status" value="1"/>
</dbReference>
<dbReference type="EMBL" id="JACHMH010000001">
    <property type="protein sequence ID" value="MBB4679151.1"/>
    <property type="molecule type" value="Genomic_DNA"/>
</dbReference>
<dbReference type="PROSITE" id="PS51755">
    <property type="entry name" value="OMPR_PHOB"/>
    <property type="match status" value="1"/>
</dbReference>
<dbReference type="GO" id="GO:0000160">
    <property type="term" value="P:phosphorelay signal transduction system"/>
    <property type="evidence" value="ECO:0007669"/>
    <property type="project" value="InterPro"/>
</dbReference>
<dbReference type="InterPro" id="IPR001867">
    <property type="entry name" value="OmpR/PhoB-type_DNA-bd"/>
</dbReference>
<dbReference type="InterPro" id="IPR016032">
    <property type="entry name" value="Sig_transdc_resp-reg_C-effctor"/>
</dbReference>
<dbReference type="InterPro" id="IPR011990">
    <property type="entry name" value="TPR-like_helical_dom_sf"/>
</dbReference>
<dbReference type="CDD" id="cd15831">
    <property type="entry name" value="BTAD"/>
    <property type="match status" value="1"/>
</dbReference>
<dbReference type="SMART" id="SM01043">
    <property type="entry name" value="BTAD"/>
    <property type="match status" value="1"/>
</dbReference>
<dbReference type="Gene3D" id="3.40.50.300">
    <property type="entry name" value="P-loop containing nucleotide triphosphate hydrolases"/>
    <property type="match status" value="1"/>
</dbReference>
<dbReference type="InterPro" id="IPR027417">
    <property type="entry name" value="P-loop_NTPase"/>
</dbReference>
<evidence type="ECO:0000256" key="1">
    <source>
        <dbReference type="ARBA" id="ARBA00005820"/>
    </source>
</evidence>
<dbReference type="SUPFAM" id="SSF48452">
    <property type="entry name" value="TPR-like"/>
    <property type="match status" value="2"/>
</dbReference>
<reference evidence="7 8" key="1">
    <citation type="submission" date="2020-08" db="EMBL/GenBank/DDBJ databases">
        <title>Sequencing the genomes of 1000 actinobacteria strains.</title>
        <authorList>
            <person name="Klenk H.-P."/>
        </authorList>
    </citation>
    <scope>NUCLEOTIDE SEQUENCE [LARGE SCALE GENOMIC DNA]</scope>
    <source>
        <strain evidence="7 8">DSM 44230</strain>
    </source>
</reference>
<evidence type="ECO:0000256" key="5">
    <source>
        <dbReference type="PROSITE-ProRule" id="PRU01091"/>
    </source>
</evidence>
<dbReference type="InterPro" id="IPR036388">
    <property type="entry name" value="WH-like_DNA-bd_sf"/>
</dbReference>